<dbReference type="PANTHER" id="PTHR14939:SF5">
    <property type="entry name" value="F-BOX ONLY PROTEIN 22"/>
    <property type="match status" value="1"/>
</dbReference>
<accession>Q47GX1</accession>
<organism evidence="2">
    <name type="scientific">Dechloromonas aromatica (strain RCB)</name>
    <dbReference type="NCBI Taxonomy" id="159087"/>
    <lineage>
        <taxon>Bacteria</taxon>
        <taxon>Pseudomonadati</taxon>
        <taxon>Pseudomonadota</taxon>
        <taxon>Betaproteobacteria</taxon>
        <taxon>Rhodocyclales</taxon>
        <taxon>Azonexaceae</taxon>
        <taxon>Dechloromonas</taxon>
    </lineage>
</organism>
<dbReference type="AlphaFoldDB" id="Q47GX1"/>
<protein>
    <submittedName>
        <fullName evidence="2">Uncharacterized protein conserved in bacteria</fullName>
    </submittedName>
</protein>
<feature type="domain" description="FIST C-domain" evidence="1">
    <location>
        <begin position="187"/>
        <end position="317"/>
    </location>
</feature>
<dbReference type="InterPro" id="IPR019494">
    <property type="entry name" value="FIST_C"/>
</dbReference>
<dbReference type="STRING" id="159087.Daro_1154"/>
<dbReference type="GO" id="GO:0032436">
    <property type="term" value="P:positive regulation of proteasomal ubiquitin-dependent protein catabolic process"/>
    <property type="evidence" value="ECO:0007669"/>
    <property type="project" value="TreeGrafter"/>
</dbReference>
<dbReference type="GO" id="GO:0000209">
    <property type="term" value="P:protein polyubiquitination"/>
    <property type="evidence" value="ECO:0007669"/>
    <property type="project" value="TreeGrafter"/>
</dbReference>
<dbReference type="KEGG" id="dar:Daro_1154"/>
<dbReference type="EMBL" id="CP000089">
    <property type="protein sequence ID" value="AAZ45910.1"/>
    <property type="molecule type" value="Genomic_DNA"/>
</dbReference>
<dbReference type="Pfam" id="PF10442">
    <property type="entry name" value="FIST_C"/>
    <property type="match status" value="1"/>
</dbReference>
<reference evidence="2" key="1">
    <citation type="submission" date="2005-08" db="EMBL/GenBank/DDBJ databases">
        <title>Complete sequence of Dechloromonas aromatica RCB.</title>
        <authorList>
            <person name="Salinero K.K."/>
            <person name="Copeland A."/>
            <person name="Lucas S."/>
            <person name="Lapidus A."/>
            <person name="Barry K."/>
            <person name="Detter J.C."/>
            <person name="Glavina T."/>
            <person name="Hammon N."/>
            <person name="Israni S."/>
            <person name="Pitluck S."/>
            <person name="Di Bartolo G."/>
            <person name="Trong S."/>
            <person name="Schmutz J."/>
            <person name="Larimer F."/>
            <person name="Land M."/>
            <person name="Ivanova N."/>
            <person name="Richardson P."/>
        </authorList>
    </citation>
    <scope>NUCLEOTIDE SEQUENCE</scope>
    <source>
        <strain evidence="2">RCB</strain>
    </source>
</reference>
<evidence type="ECO:0000259" key="1">
    <source>
        <dbReference type="SMART" id="SM01204"/>
    </source>
</evidence>
<dbReference type="OrthoDB" id="9770435at2"/>
<gene>
    <name evidence="2" type="ordered locus">Daro_1154</name>
</gene>
<dbReference type="eggNOG" id="COG4398">
    <property type="taxonomic scope" value="Bacteria"/>
</dbReference>
<name>Q47GX1_DECAR</name>
<evidence type="ECO:0000313" key="2">
    <source>
        <dbReference type="EMBL" id="AAZ45910.1"/>
    </source>
</evidence>
<dbReference type="HOGENOM" id="CLU_756306_0_0_4"/>
<proteinExistence type="predicted"/>
<dbReference type="SMART" id="SM01204">
    <property type="entry name" value="FIST_C"/>
    <property type="match status" value="1"/>
</dbReference>
<dbReference type="PANTHER" id="PTHR14939">
    <property type="entry name" value="F-BOX ONLY PROTEIN 22"/>
    <property type="match status" value="1"/>
</dbReference>
<sequence length="338" mass="36380">MKVASGLVTGHRPVPELARDAVQTALEAAGLQRADTVILLLTRDFIRSPQPSILAAARAAGTLSVSGCTTGGLFTEHGWQLDQPAAAALVYTSPDKRTATESPTLSFSGHGCLPFDWQEDTPRAGMLDADAVTWTNGRAASNGCAECHLPGLNVRMARSSGLRLLSEPLPVEHCHGYELGRVGGHRAVDSLYRALPPELRERPPLHQIAILRHLDEPGIAILSVNGDGSLTLADTLNDGETITWAVRQPLAAEHEMRRTLKAVADADKPPDFGLMFSCIGRGPLFYGDDDHDLLAFRETFPNTPLLGAYGTGQIIPQGGQNRLFHNTVLTLLFESIYV</sequence>